<accession>A0A930FQ16</accession>
<proteinExistence type="predicted"/>
<dbReference type="InterPro" id="IPR058915">
    <property type="entry name" value="AcrVA2-like"/>
</dbReference>
<sequence>MIDVKNSAPMKMLKKYNYLYPPAWNFAEDIAADKEFKEMWPHEYVFIPIEAGLELALDRNLHKEQMGNIADAVAITCLAAWRKTKLIYDFDATLTEELYKQAKVNIELDTSMLAIPAYSIYIRPNDGAEYDGFFVFFDFDRGHFEFRVLVVNKKGNVILPIYLILPESGSESIDKIIENMVKQFDEIDLPAAENEDEEISGEVLRSFYKNGKRTISRWINLVLYLSAVNADIKHEKRHFFRRSRKIKDIPREVELLNVGETVGVKIRELRQSVQYESAPPQGEYHKSPAMHIRRAHWHTFLYGEKKGKRRLKWLPPIIVNDSGKDFVTITNVKKK</sequence>
<organism evidence="1 2">
    <name type="scientific">Dialister invisus</name>
    <dbReference type="NCBI Taxonomy" id="218538"/>
    <lineage>
        <taxon>Bacteria</taxon>
        <taxon>Bacillati</taxon>
        <taxon>Bacillota</taxon>
        <taxon>Negativicutes</taxon>
        <taxon>Veillonellales</taxon>
        <taxon>Veillonellaceae</taxon>
        <taxon>Dialister</taxon>
    </lineage>
</organism>
<evidence type="ECO:0000313" key="1">
    <source>
        <dbReference type="EMBL" id="MBF1129825.1"/>
    </source>
</evidence>
<comment type="caution">
    <text evidence="1">The sequence shown here is derived from an EMBL/GenBank/DDBJ whole genome shotgun (WGS) entry which is preliminary data.</text>
</comment>
<protein>
    <submittedName>
        <fullName evidence="1">Uncharacterized protein</fullName>
    </submittedName>
</protein>
<name>A0A930FQ16_9FIRM</name>
<evidence type="ECO:0000313" key="2">
    <source>
        <dbReference type="Proteomes" id="UP000757890"/>
    </source>
</evidence>
<dbReference type="AlphaFoldDB" id="A0A930FQ16"/>
<dbReference type="EMBL" id="JABZMK010000057">
    <property type="protein sequence ID" value="MBF1129825.1"/>
    <property type="molecule type" value="Genomic_DNA"/>
</dbReference>
<reference evidence="1" key="1">
    <citation type="submission" date="2020-04" db="EMBL/GenBank/DDBJ databases">
        <title>Deep metagenomics examines the oral microbiome during advanced dental caries in children, revealing novel taxa and co-occurrences with host molecules.</title>
        <authorList>
            <person name="Baker J.L."/>
            <person name="Morton J.T."/>
            <person name="Dinis M."/>
            <person name="Alvarez R."/>
            <person name="Tran N.C."/>
            <person name="Knight R."/>
            <person name="Edlund A."/>
        </authorList>
    </citation>
    <scope>NUCLEOTIDE SEQUENCE</scope>
    <source>
        <strain evidence="1">JCVI_32_bin.14</strain>
    </source>
</reference>
<gene>
    <name evidence="1" type="ORF">HXL70_07265</name>
</gene>
<dbReference type="Pfam" id="PF26125">
    <property type="entry name" value="AcrVA2-like"/>
    <property type="match status" value="1"/>
</dbReference>
<dbReference type="Proteomes" id="UP000757890">
    <property type="component" value="Unassembled WGS sequence"/>
</dbReference>